<dbReference type="GO" id="GO:0003676">
    <property type="term" value="F:nucleic acid binding"/>
    <property type="evidence" value="ECO:0007669"/>
    <property type="project" value="InterPro"/>
</dbReference>
<feature type="domain" description="CSD" evidence="1">
    <location>
        <begin position="95"/>
        <end position="144"/>
    </location>
</feature>
<dbReference type="RefSeq" id="WP_106740874.1">
    <property type="nucleotide sequence ID" value="NZ_PXYY01000016.1"/>
</dbReference>
<reference evidence="2 3" key="1">
    <citation type="submission" date="2018-03" db="EMBL/GenBank/DDBJ databases">
        <title>Neisseria weixii sp. nov., isolated from the intestinal contents of Tibetan Plateau pika (Ochotona curzoniae) in Yushu, Qinghai Province, China.</title>
        <authorList>
            <person name="Gui Z."/>
        </authorList>
    </citation>
    <scope>NUCLEOTIDE SEQUENCE [LARGE SCALE GENOMIC DNA]</scope>
    <source>
        <strain evidence="2 3">ATCC 51483</strain>
    </source>
</reference>
<name>A0A2P7U1C8_9NEIS</name>
<dbReference type="EMBL" id="PXYY01000016">
    <property type="protein sequence ID" value="PSJ80769.1"/>
    <property type="molecule type" value="Genomic_DNA"/>
</dbReference>
<accession>A0A2P7U1C8</accession>
<protein>
    <recommendedName>
        <fullName evidence="1">CSD domain-containing protein</fullName>
    </recommendedName>
</protein>
<dbReference type="InterPro" id="IPR012340">
    <property type="entry name" value="NA-bd_OB-fold"/>
</dbReference>
<dbReference type="OrthoDB" id="72963at2"/>
<dbReference type="AlphaFoldDB" id="A0A2P7U1C8"/>
<dbReference type="CDD" id="cd04458">
    <property type="entry name" value="CSP_CDS"/>
    <property type="match status" value="1"/>
</dbReference>
<evidence type="ECO:0000313" key="2">
    <source>
        <dbReference type="EMBL" id="PSJ80769.1"/>
    </source>
</evidence>
<evidence type="ECO:0000313" key="3">
    <source>
        <dbReference type="Proteomes" id="UP000241868"/>
    </source>
</evidence>
<gene>
    <name evidence="2" type="ORF">C7N83_04245</name>
</gene>
<dbReference type="InterPro" id="IPR002059">
    <property type="entry name" value="CSP_DNA-bd"/>
</dbReference>
<sequence length="251" mass="28232">MTDQSRVPKIGDQFEGTLFQHTNSQWMMADAAFLPETEAEPLFQTALTESGHPHNGNCFLTNRAAAYCGKHVQTLQSTRTGNFNGFTGSVEITSWDDIKGYGFIRYGNDAQTVFFHISTFHCDTTRLKIGKKVSFYCKKAQQKAEKVVLHGDKAFLFDDFSSDYIRPRLSTANMSKFLINSLISATFTVLVPSASKILASLYIAISAVPYLMYKFDKQITQNSKKKSQEYQGRILEKICIFSIGWAVGRAH</sequence>
<dbReference type="SUPFAM" id="SSF50249">
    <property type="entry name" value="Nucleic acid-binding proteins"/>
    <property type="match status" value="1"/>
</dbReference>
<dbReference type="Gene3D" id="2.40.50.140">
    <property type="entry name" value="Nucleic acid-binding proteins"/>
    <property type="match status" value="1"/>
</dbReference>
<organism evidence="2 3">
    <name type="scientific">Neisseria iguanae</name>
    <dbReference type="NCBI Taxonomy" id="90242"/>
    <lineage>
        <taxon>Bacteria</taxon>
        <taxon>Pseudomonadati</taxon>
        <taxon>Pseudomonadota</taxon>
        <taxon>Betaproteobacteria</taxon>
        <taxon>Neisseriales</taxon>
        <taxon>Neisseriaceae</taxon>
        <taxon>Neisseria</taxon>
    </lineage>
</organism>
<dbReference type="Pfam" id="PF00313">
    <property type="entry name" value="CSD"/>
    <property type="match status" value="1"/>
</dbReference>
<proteinExistence type="predicted"/>
<keyword evidence="3" id="KW-1185">Reference proteome</keyword>
<comment type="caution">
    <text evidence="2">The sequence shown here is derived from an EMBL/GenBank/DDBJ whole genome shotgun (WGS) entry which is preliminary data.</text>
</comment>
<dbReference type="Proteomes" id="UP000241868">
    <property type="component" value="Unassembled WGS sequence"/>
</dbReference>
<evidence type="ECO:0000259" key="1">
    <source>
        <dbReference type="Pfam" id="PF00313"/>
    </source>
</evidence>